<feature type="transmembrane region" description="Helical" evidence="1">
    <location>
        <begin position="30"/>
        <end position="50"/>
    </location>
</feature>
<proteinExistence type="predicted"/>
<evidence type="ECO:0000313" key="3">
    <source>
        <dbReference type="Proteomes" id="UP000469890"/>
    </source>
</evidence>
<organism evidence="2 3">
    <name type="scientific">Mucor circinelloides f. lusitanicus</name>
    <name type="common">Mucor racemosus var. lusitanicus</name>
    <dbReference type="NCBI Taxonomy" id="29924"/>
    <lineage>
        <taxon>Eukaryota</taxon>
        <taxon>Fungi</taxon>
        <taxon>Fungi incertae sedis</taxon>
        <taxon>Mucoromycota</taxon>
        <taxon>Mucoromycotina</taxon>
        <taxon>Mucoromycetes</taxon>
        <taxon>Mucorales</taxon>
        <taxon>Mucorineae</taxon>
        <taxon>Mucoraceae</taxon>
        <taxon>Mucor</taxon>
    </lineage>
</organism>
<protein>
    <submittedName>
        <fullName evidence="2">Uncharacterized protein</fullName>
    </submittedName>
</protein>
<sequence length="78" mass="8815">MGCLLISLSLIVHSIWIQYRVPGLQPILKGPNRIIVLMITFISSAIYSVCSRSTKICCLDVHGDQSIKRANRNHMNIY</sequence>
<evidence type="ECO:0000313" key="2">
    <source>
        <dbReference type="EMBL" id="KAF1802084.1"/>
    </source>
</evidence>
<evidence type="ECO:0000256" key="1">
    <source>
        <dbReference type="SAM" id="Phobius"/>
    </source>
</evidence>
<accession>A0A8H4F217</accession>
<keyword evidence="1" id="KW-1133">Transmembrane helix</keyword>
<gene>
    <name evidence="2" type="ORF">FB192DRAFT_1376191</name>
</gene>
<keyword evidence="1" id="KW-0472">Membrane</keyword>
<comment type="caution">
    <text evidence="2">The sequence shown here is derived from an EMBL/GenBank/DDBJ whole genome shotgun (WGS) entry which is preliminary data.</text>
</comment>
<dbReference type="Proteomes" id="UP000469890">
    <property type="component" value="Unassembled WGS sequence"/>
</dbReference>
<dbReference type="EMBL" id="JAAECE010000004">
    <property type="protein sequence ID" value="KAF1802084.1"/>
    <property type="molecule type" value="Genomic_DNA"/>
</dbReference>
<reference evidence="2 3" key="1">
    <citation type="submission" date="2019-09" db="EMBL/GenBank/DDBJ databases">
        <authorList>
            <consortium name="DOE Joint Genome Institute"/>
            <person name="Mondo S.J."/>
            <person name="Navarro-Mendoza M.I."/>
            <person name="Perez-Arques C."/>
            <person name="Panchal S."/>
            <person name="Nicolas F.E."/>
            <person name="Ganguly P."/>
            <person name="Pangilinan J."/>
            <person name="Grigoriev I."/>
            <person name="Heitman J."/>
            <person name="Sanya K."/>
            <person name="Garre V."/>
        </authorList>
    </citation>
    <scope>NUCLEOTIDE SEQUENCE [LARGE SCALE GENOMIC DNA]</scope>
    <source>
        <strain evidence="2 3">MU402</strain>
    </source>
</reference>
<keyword evidence="1" id="KW-0812">Transmembrane</keyword>
<dbReference type="AlphaFoldDB" id="A0A8H4F217"/>
<name>A0A8H4F217_MUCCL</name>